<dbReference type="PANTHER" id="PTHR35586">
    <property type="entry name" value="SLL1691 PROTEIN"/>
    <property type="match status" value="1"/>
</dbReference>
<evidence type="ECO:0000256" key="1">
    <source>
        <dbReference type="SAM" id="MobiDB-lite"/>
    </source>
</evidence>
<dbReference type="AlphaFoldDB" id="A0A495VA66"/>
<sequence length="205" mass="23517">MDPPAGSRRGASGRHSHAERGSELDHDDLWGCALDFRFPVVKLIDWDTPEGWPALEASENPFALVVMAQIRAKATTDAETRKAWKFRLIRLMYDRGYARKTILELFRVIDWMIQLPATLETAFRQEIFTYEESKQMPYVTTVERAGIEKGYRQGEADLLLWLIENKFGADSAEALRERIEAADSDTLRRWSVRILTADTPDALLQ</sequence>
<accession>A0A495VA66</accession>
<evidence type="ECO:0000313" key="3">
    <source>
        <dbReference type="Proteomes" id="UP000274556"/>
    </source>
</evidence>
<evidence type="ECO:0008006" key="4">
    <source>
        <dbReference type="Google" id="ProtNLM"/>
    </source>
</evidence>
<dbReference type="Proteomes" id="UP000274556">
    <property type="component" value="Unassembled WGS sequence"/>
</dbReference>
<name>A0A495VA66_9GAMM</name>
<keyword evidence="3" id="KW-1185">Reference proteome</keyword>
<dbReference type="PANTHER" id="PTHR35586:SF1">
    <property type="entry name" value="SLL1691 PROTEIN"/>
    <property type="match status" value="1"/>
</dbReference>
<dbReference type="EMBL" id="RBXL01000001">
    <property type="protein sequence ID" value="RKT45267.1"/>
    <property type="molecule type" value="Genomic_DNA"/>
</dbReference>
<evidence type="ECO:0000313" key="2">
    <source>
        <dbReference type="EMBL" id="RKT45267.1"/>
    </source>
</evidence>
<comment type="caution">
    <text evidence="2">The sequence shown here is derived from an EMBL/GenBank/DDBJ whole genome shotgun (WGS) entry which is preliminary data.</text>
</comment>
<feature type="region of interest" description="Disordered" evidence="1">
    <location>
        <begin position="1"/>
        <end position="20"/>
    </location>
</feature>
<organism evidence="2 3">
    <name type="scientific">Thiocapsa rosea</name>
    <dbReference type="NCBI Taxonomy" id="69360"/>
    <lineage>
        <taxon>Bacteria</taxon>
        <taxon>Pseudomonadati</taxon>
        <taxon>Pseudomonadota</taxon>
        <taxon>Gammaproteobacteria</taxon>
        <taxon>Chromatiales</taxon>
        <taxon>Chromatiaceae</taxon>
        <taxon>Thiocapsa</taxon>
    </lineage>
</organism>
<gene>
    <name evidence="2" type="ORF">BDD21_2703</name>
</gene>
<proteinExistence type="predicted"/>
<reference evidence="2 3" key="1">
    <citation type="submission" date="2018-10" db="EMBL/GenBank/DDBJ databases">
        <title>Genomic Encyclopedia of Archaeal and Bacterial Type Strains, Phase II (KMG-II): from individual species to whole genera.</title>
        <authorList>
            <person name="Goeker M."/>
        </authorList>
    </citation>
    <scope>NUCLEOTIDE SEQUENCE [LARGE SCALE GENOMIC DNA]</scope>
    <source>
        <strain evidence="2 3">DSM 235</strain>
    </source>
</reference>
<protein>
    <recommendedName>
        <fullName evidence="4">Transposase</fullName>
    </recommendedName>
</protein>